<dbReference type="EMBL" id="CAJNDS010000410">
    <property type="protein sequence ID" value="CAE7203493.1"/>
    <property type="molecule type" value="Genomic_DNA"/>
</dbReference>
<dbReference type="AlphaFoldDB" id="A0A812JHF4"/>
<comment type="caution">
    <text evidence="2">The sequence shown here is derived from an EMBL/GenBank/DDBJ whole genome shotgun (WGS) entry which is preliminary data.</text>
</comment>
<evidence type="ECO:0000256" key="1">
    <source>
        <dbReference type="SAM" id="Phobius"/>
    </source>
</evidence>
<keyword evidence="3" id="KW-1185">Reference proteome</keyword>
<feature type="transmembrane region" description="Helical" evidence="1">
    <location>
        <begin position="117"/>
        <end position="137"/>
    </location>
</feature>
<reference evidence="2" key="1">
    <citation type="submission" date="2021-02" db="EMBL/GenBank/DDBJ databases">
        <authorList>
            <person name="Dougan E. K."/>
            <person name="Rhodes N."/>
            <person name="Thang M."/>
            <person name="Chan C."/>
        </authorList>
    </citation>
    <scope>NUCLEOTIDE SEQUENCE</scope>
</reference>
<feature type="transmembrane region" description="Helical" evidence="1">
    <location>
        <begin position="83"/>
        <end position="105"/>
    </location>
</feature>
<protein>
    <submittedName>
        <fullName evidence="2">CPX1 protein</fullName>
    </submittedName>
</protein>
<dbReference type="Proteomes" id="UP000604046">
    <property type="component" value="Unassembled WGS sequence"/>
</dbReference>
<organism evidence="2 3">
    <name type="scientific">Symbiodinium natans</name>
    <dbReference type="NCBI Taxonomy" id="878477"/>
    <lineage>
        <taxon>Eukaryota</taxon>
        <taxon>Sar</taxon>
        <taxon>Alveolata</taxon>
        <taxon>Dinophyceae</taxon>
        <taxon>Suessiales</taxon>
        <taxon>Symbiodiniaceae</taxon>
        <taxon>Symbiodinium</taxon>
    </lineage>
</organism>
<gene>
    <name evidence="2" type="primary">CPX1</name>
    <name evidence="2" type="ORF">SNAT2548_LOCUS6238</name>
</gene>
<keyword evidence="1" id="KW-0812">Transmembrane</keyword>
<accession>A0A812JHF4</accession>
<feature type="transmembrane region" description="Helical" evidence="1">
    <location>
        <begin position="192"/>
        <end position="212"/>
    </location>
</feature>
<feature type="transmembrane region" description="Helical" evidence="1">
    <location>
        <begin position="149"/>
        <end position="172"/>
    </location>
</feature>
<proteinExistence type="predicted"/>
<evidence type="ECO:0000313" key="3">
    <source>
        <dbReference type="Proteomes" id="UP000604046"/>
    </source>
</evidence>
<keyword evidence="1" id="KW-0472">Membrane</keyword>
<sequence>MRSGPDIVALPDEGRYELLLDSQNRVVGIRVMMGDVLCWQLSGAVLFVAASGDDEEAAYVQQVNISVQQEEAMPVLFTPFGGLAYFAGILAYLFFFCMSCGLVRTGELSVQAEDVDVWWYVLRSLIIGGQVWAQLLVDTLLGRQQPLHAATGAILFGAVVWTLADFFVILSFEHGAHIISSTKHFASSYLVWHSWPAASLWLAVVTHGSLVLEQAAGQAGHKMP</sequence>
<keyword evidence="1" id="KW-1133">Transmembrane helix</keyword>
<name>A0A812JHF4_9DINO</name>
<evidence type="ECO:0000313" key="2">
    <source>
        <dbReference type="EMBL" id="CAE7203493.1"/>
    </source>
</evidence>